<dbReference type="AlphaFoldDB" id="A0A0V1A7C5"/>
<gene>
    <name evidence="2" type="ORF">T12_11350</name>
</gene>
<evidence type="ECO:0008006" key="4">
    <source>
        <dbReference type="Google" id="ProtNLM"/>
    </source>
</evidence>
<evidence type="ECO:0000313" key="3">
    <source>
        <dbReference type="Proteomes" id="UP000054783"/>
    </source>
</evidence>
<accession>A0A0V1A7C5</accession>
<evidence type="ECO:0000256" key="1">
    <source>
        <dbReference type="SAM" id="SignalP"/>
    </source>
</evidence>
<evidence type="ECO:0000313" key="2">
    <source>
        <dbReference type="EMBL" id="KRY20712.1"/>
    </source>
</evidence>
<organism evidence="2 3">
    <name type="scientific">Trichinella patagoniensis</name>
    <dbReference type="NCBI Taxonomy" id="990121"/>
    <lineage>
        <taxon>Eukaryota</taxon>
        <taxon>Metazoa</taxon>
        <taxon>Ecdysozoa</taxon>
        <taxon>Nematoda</taxon>
        <taxon>Enoplea</taxon>
        <taxon>Dorylaimia</taxon>
        <taxon>Trichinellida</taxon>
        <taxon>Trichinellidae</taxon>
        <taxon>Trichinella</taxon>
    </lineage>
</organism>
<proteinExistence type="predicted"/>
<sequence>MRKLSNRWQFVVLFACLIERSILNLSQMINKRRWQSIDDKTVRVRGGQAEKLYVWERREQRPRLTIKIKERRTGCANYPSKACLSCIPNLH</sequence>
<dbReference type="EMBL" id="JYDQ01000022">
    <property type="protein sequence ID" value="KRY20712.1"/>
    <property type="molecule type" value="Genomic_DNA"/>
</dbReference>
<feature type="chain" id="PRO_5006874275" description="Secreted protein" evidence="1">
    <location>
        <begin position="25"/>
        <end position="91"/>
    </location>
</feature>
<protein>
    <recommendedName>
        <fullName evidence="4">Secreted protein</fullName>
    </recommendedName>
</protein>
<reference evidence="2 3" key="1">
    <citation type="submission" date="2015-01" db="EMBL/GenBank/DDBJ databases">
        <title>Evolution of Trichinella species and genotypes.</title>
        <authorList>
            <person name="Korhonen P.K."/>
            <person name="Edoardo P."/>
            <person name="Giuseppe L.R."/>
            <person name="Gasser R.B."/>
        </authorList>
    </citation>
    <scope>NUCLEOTIDE SEQUENCE [LARGE SCALE GENOMIC DNA]</scope>
    <source>
        <strain evidence="2">ISS2496</strain>
    </source>
</reference>
<keyword evidence="1" id="KW-0732">Signal</keyword>
<keyword evidence="3" id="KW-1185">Reference proteome</keyword>
<dbReference type="Proteomes" id="UP000054783">
    <property type="component" value="Unassembled WGS sequence"/>
</dbReference>
<dbReference type="OrthoDB" id="5918623at2759"/>
<name>A0A0V1A7C5_9BILA</name>
<comment type="caution">
    <text evidence="2">The sequence shown here is derived from an EMBL/GenBank/DDBJ whole genome shotgun (WGS) entry which is preliminary data.</text>
</comment>
<feature type="signal peptide" evidence="1">
    <location>
        <begin position="1"/>
        <end position="24"/>
    </location>
</feature>